<evidence type="ECO:0000256" key="3">
    <source>
        <dbReference type="ARBA" id="ARBA00022833"/>
    </source>
</evidence>
<accession>A0A8S9ZX68</accession>
<dbReference type="InterPro" id="IPR013083">
    <property type="entry name" value="Znf_RING/FYVE/PHD"/>
</dbReference>
<evidence type="ECO:0000256" key="7">
    <source>
        <dbReference type="SAM" id="Phobius"/>
    </source>
</evidence>
<gene>
    <name evidence="9" type="ORF">Mgra_00002224</name>
</gene>
<keyword evidence="3" id="KW-0862">Zinc</keyword>
<dbReference type="InterPro" id="IPR001841">
    <property type="entry name" value="Znf_RING"/>
</dbReference>
<evidence type="ECO:0000256" key="2">
    <source>
        <dbReference type="ARBA" id="ARBA00022771"/>
    </source>
</evidence>
<evidence type="ECO:0000313" key="10">
    <source>
        <dbReference type="Proteomes" id="UP000605970"/>
    </source>
</evidence>
<keyword evidence="5" id="KW-0853">WD repeat</keyword>
<dbReference type="Proteomes" id="UP000605970">
    <property type="component" value="Unassembled WGS sequence"/>
</dbReference>
<protein>
    <recommendedName>
        <fullName evidence="8">RING-type domain-containing protein</fullName>
    </recommendedName>
</protein>
<keyword evidence="7" id="KW-0812">Transmembrane</keyword>
<dbReference type="PANTHER" id="PTHR44080:SF1">
    <property type="entry name" value="E3 UBIQUITIN-PROTEIN LIGASE COP1"/>
    <property type="match status" value="1"/>
</dbReference>
<feature type="repeat" description="WD" evidence="5">
    <location>
        <begin position="415"/>
        <end position="457"/>
    </location>
</feature>
<dbReference type="InterPro" id="IPR001680">
    <property type="entry name" value="WD40_rpt"/>
</dbReference>
<evidence type="ECO:0000256" key="6">
    <source>
        <dbReference type="SAM" id="MobiDB-lite"/>
    </source>
</evidence>
<feature type="compositionally biased region" description="Polar residues" evidence="6">
    <location>
        <begin position="208"/>
        <end position="221"/>
    </location>
</feature>
<organism evidence="9 10">
    <name type="scientific">Meloidogyne graminicola</name>
    <dbReference type="NCBI Taxonomy" id="189291"/>
    <lineage>
        <taxon>Eukaryota</taxon>
        <taxon>Metazoa</taxon>
        <taxon>Ecdysozoa</taxon>
        <taxon>Nematoda</taxon>
        <taxon>Chromadorea</taxon>
        <taxon>Rhabditida</taxon>
        <taxon>Tylenchina</taxon>
        <taxon>Tylenchomorpha</taxon>
        <taxon>Tylenchoidea</taxon>
        <taxon>Meloidogynidae</taxon>
        <taxon>Meloidogyninae</taxon>
        <taxon>Meloidogyne</taxon>
    </lineage>
</organism>
<feature type="region of interest" description="Disordered" evidence="6">
    <location>
        <begin position="208"/>
        <end position="242"/>
    </location>
</feature>
<proteinExistence type="predicted"/>
<keyword evidence="7" id="KW-0472">Membrane</keyword>
<dbReference type="PANTHER" id="PTHR44080">
    <property type="entry name" value="E3 UBIQUITIN-PROTEIN LIGASE COP1"/>
    <property type="match status" value="1"/>
</dbReference>
<dbReference type="Pfam" id="PF00400">
    <property type="entry name" value="WD40"/>
    <property type="match status" value="2"/>
</dbReference>
<dbReference type="InterPro" id="IPR042755">
    <property type="entry name" value="COP1"/>
</dbReference>
<evidence type="ECO:0000256" key="5">
    <source>
        <dbReference type="PROSITE-ProRule" id="PRU00221"/>
    </source>
</evidence>
<keyword evidence="7" id="KW-1133">Transmembrane helix</keyword>
<feature type="repeat" description="WD" evidence="5">
    <location>
        <begin position="379"/>
        <end position="414"/>
    </location>
</feature>
<keyword evidence="1" id="KW-0479">Metal-binding</keyword>
<dbReference type="SMART" id="SM00184">
    <property type="entry name" value="RING"/>
    <property type="match status" value="1"/>
</dbReference>
<dbReference type="InterPro" id="IPR036322">
    <property type="entry name" value="WD40_repeat_dom_sf"/>
</dbReference>
<dbReference type="EMBL" id="JABEBT010000013">
    <property type="protein sequence ID" value="KAF7638251.1"/>
    <property type="molecule type" value="Genomic_DNA"/>
</dbReference>
<evidence type="ECO:0000256" key="1">
    <source>
        <dbReference type="ARBA" id="ARBA00022723"/>
    </source>
</evidence>
<dbReference type="SUPFAM" id="SSF50978">
    <property type="entry name" value="WD40 repeat-like"/>
    <property type="match status" value="1"/>
</dbReference>
<comment type="caution">
    <text evidence="9">The sequence shown here is derived from an EMBL/GenBank/DDBJ whole genome shotgun (WGS) entry which is preliminary data.</text>
</comment>
<evidence type="ECO:0000256" key="4">
    <source>
        <dbReference type="PROSITE-ProRule" id="PRU00175"/>
    </source>
</evidence>
<dbReference type="InterPro" id="IPR017907">
    <property type="entry name" value="Znf_RING_CS"/>
</dbReference>
<feature type="compositionally biased region" description="Polar residues" evidence="6">
    <location>
        <begin position="228"/>
        <end position="242"/>
    </location>
</feature>
<dbReference type="PROSITE" id="PS00518">
    <property type="entry name" value="ZF_RING_1"/>
    <property type="match status" value="1"/>
</dbReference>
<evidence type="ECO:0000259" key="8">
    <source>
        <dbReference type="PROSITE" id="PS50089"/>
    </source>
</evidence>
<dbReference type="SMART" id="SM00320">
    <property type="entry name" value="WD40"/>
    <property type="match status" value="3"/>
</dbReference>
<dbReference type="OrthoDB" id="273771at2759"/>
<feature type="transmembrane region" description="Helical" evidence="7">
    <location>
        <begin position="468"/>
        <end position="492"/>
    </location>
</feature>
<dbReference type="GO" id="GO:0061630">
    <property type="term" value="F:ubiquitin protein ligase activity"/>
    <property type="evidence" value="ECO:0007669"/>
    <property type="project" value="InterPro"/>
</dbReference>
<dbReference type="SUPFAM" id="SSF57850">
    <property type="entry name" value="RING/U-box"/>
    <property type="match status" value="1"/>
</dbReference>
<dbReference type="PROSITE" id="PS50089">
    <property type="entry name" value="ZF_RING_2"/>
    <property type="match status" value="1"/>
</dbReference>
<dbReference type="GO" id="GO:0043161">
    <property type="term" value="P:proteasome-mediated ubiquitin-dependent protein catabolic process"/>
    <property type="evidence" value="ECO:0007669"/>
    <property type="project" value="TreeGrafter"/>
</dbReference>
<dbReference type="Gene3D" id="2.130.10.10">
    <property type="entry name" value="YVTN repeat-like/Quinoprotein amine dehydrogenase"/>
    <property type="match status" value="1"/>
</dbReference>
<dbReference type="Gene3D" id="3.30.40.10">
    <property type="entry name" value="Zinc/RING finger domain, C3HC4 (zinc finger)"/>
    <property type="match status" value="1"/>
</dbReference>
<dbReference type="PROSITE" id="PS50082">
    <property type="entry name" value="WD_REPEATS_2"/>
    <property type="match status" value="2"/>
</dbReference>
<dbReference type="GO" id="GO:0008270">
    <property type="term" value="F:zinc ion binding"/>
    <property type="evidence" value="ECO:0007669"/>
    <property type="project" value="UniProtKB-KW"/>
</dbReference>
<reference evidence="9" key="1">
    <citation type="journal article" date="2020" name="Ecol. Evol.">
        <title>Genome structure and content of the rice root-knot nematode (Meloidogyne graminicola).</title>
        <authorList>
            <person name="Phan N.T."/>
            <person name="Danchin E.G.J."/>
            <person name="Klopp C."/>
            <person name="Perfus-Barbeoch L."/>
            <person name="Kozlowski D.K."/>
            <person name="Koutsovoulos G.D."/>
            <person name="Lopez-Roques C."/>
            <person name="Bouchez O."/>
            <person name="Zahm M."/>
            <person name="Besnard G."/>
            <person name="Bellafiore S."/>
        </authorList>
    </citation>
    <scope>NUCLEOTIDE SEQUENCE</scope>
    <source>
        <strain evidence="9">VN-18</strain>
    </source>
</reference>
<dbReference type="AlphaFoldDB" id="A0A8S9ZX68"/>
<evidence type="ECO:0000313" key="9">
    <source>
        <dbReference type="EMBL" id="KAF7638251.1"/>
    </source>
</evidence>
<dbReference type="Pfam" id="PF13445">
    <property type="entry name" value="zf-RING_UBOX"/>
    <property type="match status" value="1"/>
</dbReference>
<feature type="domain" description="RING-type" evidence="8">
    <location>
        <begin position="25"/>
        <end position="63"/>
    </location>
</feature>
<dbReference type="InterPro" id="IPR015943">
    <property type="entry name" value="WD40/YVTN_repeat-like_dom_sf"/>
</dbReference>
<keyword evidence="2 4" id="KW-0863">Zinc-finger</keyword>
<dbReference type="InterPro" id="IPR027370">
    <property type="entry name" value="Znf-RING_euk"/>
</dbReference>
<keyword evidence="10" id="KW-1185">Reference proteome</keyword>
<name>A0A8S9ZX68_9BILA</name>
<sequence>MNHSHANRKRFNSTAKEDAESPLHCKICLQIFTDPCNIICGHTFCRSCITKSIQHSPRCPICDTNFDVKRLKTLCPNFTVLSLVNKMLSNVEASEENSRQTSSKIDDGDQILQMIQNKELSLESVQRISELLKRRQFELEFSNKQIQNLLLNDFLDKMIEKRENTAKIIKSELDMLRRDKQHVFNTLNSQLSPSSLQRLVPDSHQNMQILSTSGPSVSTSVDHLPPSTEENQSISASPATHQSLQSSINLTEQLCHYRRRMCRHVASLESAYFGSKTHHNSKSENSINSVPYEELNEFSETLQRIYQYGDIKLLATLNYNLESNNSLSIVSSIEFDKDGEFFVIAGVSKKIKLYNYEAVVNFEGELHYPLEQLICNSKISNISWNPYNKNMLASSDYEGTVQLWDTATSRCTRTFKEHEKRCWTVQFNNIDPHLMASGSDDGKVKLWSLHAPQSVCTIDARVNVCSFFIIYNMYFSLFSVLQTIVYIFMISVNQESH</sequence>